<dbReference type="RefSeq" id="XP_002842972.1">
    <property type="nucleotide sequence ID" value="XM_002842926.1"/>
</dbReference>
<proteinExistence type="predicted"/>
<dbReference type="HOGENOM" id="CLU_1447331_0_0_1"/>
<organism evidence="1 2">
    <name type="scientific">Arthroderma otae (strain ATCC MYA-4605 / CBS 113480)</name>
    <name type="common">Microsporum canis</name>
    <dbReference type="NCBI Taxonomy" id="554155"/>
    <lineage>
        <taxon>Eukaryota</taxon>
        <taxon>Fungi</taxon>
        <taxon>Dikarya</taxon>
        <taxon>Ascomycota</taxon>
        <taxon>Pezizomycotina</taxon>
        <taxon>Eurotiomycetes</taxon>
        <taxon>Eurotiomycetidae</taxon>
        <taxon>Onygenales</taxon>
        <taxon>Arthrodermataceae</taxon>
        <taxon>Microsporum</taxon>
    </lineage>
</organism>
<dbReference type="eggNOG" id="ENOG502RMYQ">
    <property type="taxonomic scope" value="Eukaryota"/>
</dbReference>
<dbReference type="OrthoDB" id="10335783at2759"/>
<dbReference type="Proteomes" id="UP000002035">
    <property type="component" value="Unassembled WGS sequence"/>
</dbReference>
<protein>
    <submittedName>
        <fullName evidence="1">Uncharacterized protein</fullName>
    </submittedName>
</protein>
<reference evidence="2" key="1">
    <citation type="journal article" date="2012" name="MBio">
        <title>Comparative genome analysis of Trichophyton rubrum and related dermatophytes reveals candidate genes involved in infection.</title>
        <authorList>
            <person name="Martinez D.A."/>
            <person name="Oliver B.G."/>
            <person name="Graeser Y."/>
            <person name="Goldberg J.M."/>
            <person name="Li W."/>
            <person name="Martinez-Rossi N.M."/>
            <person name="Monod M."/>
            <person name="Shelest E."/>
            <person name="Barton R.C."/>
            <person name="Birch E."/>
            <person name="Brakhage A.A."/>
            <person name="Chen Z."/>
            <person name="Gurr S.J."/>
            <person name="Heiman D."/>
            <person name="Heitman J."/>
            <person name="Kosti I."/>
            <person name="Rossi A."/>
            <person name="Saif S."/>
            <person name="Samalova M."/>
            <person name="Saunders C.W."/>
            <person name="Shea T."/>
            <person name="Summerbell R.C."/>
            <person name="Xu J."/>
            <person name="Young S."/>
            <person name="Zeng Q."/>
            <person name="Birren B.W."/>
            <person name="Cuomo C.A."/>
            <person name="White T.C."/>
        </authorList>
    </citation>
    <scope>NUCLEOTIDE SEQUENCE [LARGE SCALE GENOMIC DNA]</scope>
    <source>
        <strain evidence="2">ATCC MYA-4605 / CBS 113480</strain>
    </source>
</reference>
<dbReference type="AlphaFoldDB" id="C5FZD3"/>
<evidence type="ECO:0000313" key="1">
    <source>
        <dbReference type="EMBL" id="EEQ35236.1"/>
    </source>
</evidence>
<dbReference type="EMBL" id="DS995708">
    <property type="protein sequence ID" value="EEQ35236.1"/>
    <property type="molecule type" value="Genomic_DNA"/>
</dbReference>
<dbReference type="GeneID" id="9227584"/>
<name>C5FZD3_ARTOC</name>
<sequence>MTVGITEAYIIVRICHSAKKRETQPLICNKSIVSAANYIGPISAPKQPKGAQTKEERKRRAPIYIRAQLSSDTNSVNFQYVDGKCRLVSTSLGSYITRESGLNQATMNFLAMYQLDHYSINTIHEYNMSIAIFFARGLLKHWVAGNPVHTSPNEDDMNLVPFQLCRNIDDDTRALKMLQELPAPTLF</sequence>
<dbReference type="VEuPathDB" id="FungiDB:MCYG_08055"/>
<dbReference type="OMA" id="TIHEYNM"/>
<keyword evidence="2" id="KW-1185">Reference proteome</keyword>
<evidence type="ECO:0000313" key="2">
    <source>
        <dbReference type="Proteomes" id="UP000002035"/>
    </source>
</evidence>
<accession>C5FZD3</accession>
<gene>
    <name evidence="1" type="ORF">MCYG_08055</name>
</gene>